<feature type="compositionally biased region" description="Acidic residues" evidence="1">
    <location>
        <begin position="40"/>
        <end position="78"/>
    </location>
</feature>
<feature type="signal peptide" evidence="2">
    <location>
        <begin position="1"/>
        <end position="21"/>
    </location>
</feature>
<dbReference type="Gene3D" id="4.10.1080.10">
    <property type="entry name" value="TSP type-3 repeat"/>
    <property type="match status" value="1"/>
</dbReference>
<sequence length="304" mass="30690">MTRSFVGLVPLTLAVVSLTFACGGDDAPTTDGTDTTAGDGDGDGDPSGDGDGDPSGDGDGDPGDGDADTDEPDSDMDGVADSADNCPDVANPNQLDFDGNGKGNSCDVLTMNATGTLNTTANAAVQGTNFECDIPLVVDVLEGQILVQLDDDAAVAGFEIVNLNIADILDKECDLTLATATVSLTNFVIANSGGPFPVSMPHTSAMHDGGQVAGDSDIPPPVLSTATLNAKVGQMGDPMESELMLDGALPIFTANITGGGEAGTLSWADGQFVLATDQFMIEDPVSLTIDFELTGLVGTLNLAP</sequence>
<proteinExistence type="predicted"/>
<feature type="region of interest" description="Disordered" evidence="1">
    <location>
        <begin position="23"/>
        <end position="98"/>
    </location>
</feature>
<comment type="caution">
    <text evidence="3">The sequence shown here is derived from an EMBL/GenBank/DDBJ whole genome shotgun (WGS) entry which is preliminary data.</text>
</comment>
<dbReference type="EMBL" id="PVNL01000002">
    <property type="protein sequence ID" value="PRQ10156.1"/>
    <property type="molecule type" value="Genomic_DNA"/>
</dbReference>
<dbReference type="AlphaFoldDB" id="A0A2S9YYJ8"/>
<keyword evidence="2" id="KW-0732">Signal</keyword>
<gene>
    <name evidence="3" type="ORF">ENSA7_01050</name>
</gene>
<feature type="compositionally biased region" description="Low complexity" evidence="1">
    <location>
        <begin position="23"/>
        <end position="38"/>
    </location>
</feature>
<name>A0A2S9YYJ8_9BACT</name>
<feature type="chain" id="PRO_5015658933" evidence="2">
    <location>
        <begin position="22"/>
        <end position="304"/>
    </location>
</feature>
<protein>
    <submittedName>
        <fullName evidence="3">Uncharacterized protein</fullName>
    </submittedName>
</protein>
<accession>A0A2S9YYJ8</accession>
<dbReference type="PROSITE" id="PS51257">
    <property type="entry name" value="PROKAR_LIPOPROTEIN"/>
    <property type="match status" value="1"/>
</dbReference>
<evidence type="ECO:0000256" key="2">
    <source>
        <dbReference type="SAM" id="SignalP"/>
    </source>
</evidence>
<dbReference type="Proteomes" id="UP000238823">
    <property type="component" value="Unassembled WGS sequence"/>
</dbReference>
<evidence type="ECO:0000313" key="3">
    <source>
        <dbReference type="EMBL" id="PRQ10156.1"/>
    </source>
</evidence>
<dbReference type="SUPFAM" id="SSF103647">
    <property type="entry name" value="TSP type-3 repeat"/>
    <property type="match status" value="1"/>
</dbReference>
<evidence type="ECO:0000313" key="4">
    <source>
        <dbReference type="Proteomes" id="UP000238823"/>
    </source>
</evidence>
<dbReference type="GO" id="GO:0005509">
    <property type="term" value="F:calcium ion binding"/>
    <property type="evidence" value="ECO:0007669"/>
    <property type="project" value="InterPro"/>
</dbReference>
<reference evidence="3 4" key="1">
    <citation type="submission" date="2018-03" db="EMBL/GenBank/DDBJ databases">
        <title>Draft Genome Sequences of the Obligatory Marine Myxobacteria Enhygromyxa salina SWB007.</title>
        <authorList>
            <person name="Poehlein A."/>
            <person name="Moghaddam J.A."/>
            <person name="Harms H."/>
            <person name="Alanjari M."/>
            <person name="Koenig G.M."/>
            <person name="Daniel R."/>
            <person name="Schaeberle T.F."/>
        </authorList>
    </citation>
    <scope>NUCLEOTIDE SEQUENCE [LARGE SCALE GENOMIC DNA]</scope>
    <source>
        <strain evidence="3 4">SWB007</strain>
    </source>
</reference>
<organism evidence="3 4">
    <name type="scientific">Enhygromyxa salina</name>
    <dbReference type="NCBI Taxonomy" id="215803"/>
    <lineage>
        <taxon>Bacteria</taxon>
        <taxon>Pseudomonadati</taxon>
        <taxon>Myxococcota</taxon>
        <taxon>Polyangia</taxon>
        <taxon>Nannocystales</taxon>
        <taxon>Nannocystaceae</taxon>
        <taxon>Enhygromyxa</taxon>
    </lineage>
</organism>
<evidence type="ECO:0000256" key="1">
    <source>
        <dbReference type="SAM" id="MobiDB-lite"/>
    </source>
</evidence>
<dbReference type="InterPro" id="IPR028974">
    <property type="entry name" value="TSP_type-3_rpt"/>
</dbReference>